<proteinExistence type="predicted"/>
<feature type="transmembrane region" description="Helical" evidence="1">
    <location>
        <begin position="73"/>
        <end position="96"/>
    </location>
</feature>
<keyword evidence="1" id="KW-1133">Transmembrane helix</keyword>
<protein>
    <submittedName>
        <fullName evidence="2">Uncharacterized protein</fullName>
    </submittedName>
</protein>
<evidence type="ECO:0000313" key="2">
    <source>
        <dbReference type="EMBL" id="RAL22348.1"/>
    </source>
</evidence>
<comment type="caution">
    <text evidence="2">The sequence shown here is derived from an EMBL/GenBank/DDBJ whole genome shotgun (WGS) entry which is preliminary data.</text>
</comment>
<dbReference type="AlphaFoldDB" id="A0A328C722"/>
<dbReference type="Proteomes" id="UP000249169">
    <property type="component" value="Unassembled WGS sequence"/>
</dbReference>
<evidence type="ECO:0000256" key="1">
    <source>
        <dbReference type="SAM" id="Phobius"/>
    </source>
</evidence>
<dbReference type="EMBL" id="QHKO01000004">
    <property type="protein sequence ID" value="RAL22348.1"/>
    <property type="molecule type" value="Genomic_DNA"/>
</dbReference>
<reference evidence="2 3" key="1">
    <citation type="submission" date="2018-05" db="EMBL/GenBank/DDBJ databases">
        <title>Lujinxingia marina gen. nov. sp. nov., a new facultative anaerobic member of the class Deltaproteobacteria, and proposal of Lujinxingaceae fam. nov.</title>
        <authorList>
            <person name="Li C.-M."/>
        </authorList>
    </citation>
    <scope>NUCLEOTIDE SEQUENCE [LARGE SCALE GENOMIC DNA]</scope>
    <source>
        <strain evidence="2 3">B210</strain>
    </source>
</reference>
<feature type="transmembrane region" description="Helical" evidence="1">
    <location>
        <begin position="220"/>
        <end position="247"/>
    </location>
</feature>
<organism evidence="2 3">
    <name type="scientific">Lujinxingia litoralis</name>
    <dbReference type="NCBI Taxonomy" id="2211119"/>
    <lineage>
        <taxon>Bacteria</taxon>
        <taxon>Deltaproteobacteria</taxon>
        <taxon>Bradymonadales</taxon>
        <taxon>Lujinxingiaceae</taxon>
        <taxon>Lujinxingia</taxon>
    </lineage>
</organism>
<keyword evidence="3" id="KW-1185">Reference proteome</keyword>
<sequence length="248" mass="27315">MTERHATDTDTDSALGAAQERWLASSASQALTRRAQRVFNLPLAIFTMVRWCAVGGLATGALAWWGFQTLSTALLIPLVLYSVLAGVLIGSFWGAIRVVAAALDSLWQLIELIFDGTDDAFKELARLRRKELSPAAARSLANTLYHRLIYPVVQRTVRQAAGLFARPITWALDRSVDRLLQRALRTQAPRDTQAPEPTGPELLARARANALTLRRYLRRIAIFPLALLATLNTLLVSAPLILLLLLLG</sequence>
<keyword evidence="1" id="KW-0812">Transmembrane</keyword>
<keyword evidence="1" id="KW-0472">Membrane</keyword>
<name>A0A328C722_9DELT</name>
<gene>
    <name evidence="2" type="ORF">DL240_10895</name>
</gene>
<feature type="transmembrane region" description="Helical" evidence="1">
    <location>
        <begin position="43"/>
        <end position="67"/>
    </location>
</feature>
<dbReference type="RefSeq" id="WP_111729919.1">
    <property type="nucleotide sequence ID" value="NZ_QHKO01000004.1"/>
</dbReference>
<dbReference type="OrthoDB" id="5513111at2"/>
<evidence type="ECO:0000313" key="3">
    <source>
        <dbReference type="Proteomes" id="UP000249169"/>
    </source>
</evidence>
<accession>A0A328C722</accession>